<feature type="domain" description="PAC" evidence="18">
    <location>
        <begin position="498"/>
        <end position="551"/>
    </location>
</feature>
<dbReference type="Proteomes" id="UP000704176">
    <property type="component" value="Unassembled WGS sequence"/>
</dbReference>
<name>A0ABS7VRP6_9HYPH</name>
<gene>
    <name evidence="19" type="ORF">K9B37_18340</name>
</gene>
<evidence type="ECO:0000256" key="9">
    <source>
        <dbReference type="ARBA" id="ARBA00022679"/>
    </source>
</evidence>
<dbReference type="InterPro" id="IPR036890">
    <property type="entry name" value="HATPase_C_sf"/>
</dbReference>
<dbReference type="PROSITE" id="PS50112">
    <property type="entry name" value="PAS"/>
    <property type="match status" value="2"/>
</dbReference>
<keyword evidence="12" id="KW-0418">Kinase</keyword>
<dbReference type="Gene3D" id="3.30.565.10">
    <property type="entry name" value="Histidine kinase-like ATPase, C-terminal domain"/>
    <property type="match status" value="1"/>
</dbReference>
<evidence type="ECO:0000256" key="2">
    <source>
        <dbReference type="ARBA" id="ARBA00012438"/>
    </source>
</evidence>
<evidence type="ECO:0000259" key="18">
    <source>
        <dbReference type="PROSITE" id="PS50113"/>
    </source>
</evidence>
<keyword evidence="8" id="KW-0288">FMN</keyword>
<dbReference type="EC" id="2.7.13.3" evidence="2"/>
<keyword evidence="10" id="KW-0677">Repeat</keyword>
<dbReference type="PANTHER" id="PTHR41523">
    <property type="entry name" value="TWO-COMPONENT SYSTEM SENSOR PROTEIN"/>
    <property type="match status" value="1"/>
</dbReference>
<keyword evidence="13" id="KW-0067">ATP-binding</keyword>
<keyword evidence="15" id="KW-0843">Virulence</keyword>
<dbReference type="SMART" id="SM00086">
    <property type="entry name" value="PAC"/>
    <property type="match status" value="4"/>
</dbReference>
<dbReference type="RefSeq" id="WP_224314979.1">
    <property type="nucleotide sequence ID" value="NZ_JAIRBM010000016.1"/>
</dbReference>
<dbReference type="EMBL" id="JAIRBM010000016">
    <property type="protein sequence ID" value="MBZ6078227.1"/>
    <property type="molecule type" value="Genomic_DNA"/>
</dbReference>
<evidence type="ECO:0000256" key="1">
    <source>
        <dbReference type="ARBA" id="ARBA00000085"/>
    </source>
</evidence>
<dbReference type="Pfam" id="PF00989">
    <property type="entry name" value="PAS"/>
    <property type="match status" value="1"/>
</dbReference>
<feature type="domain" description="PAC" evidence="18">
    <location>
        <begin position="245"/>
        <end position="297"/>
    </location>
</feature>
<dbReference type="InterPro" id="IPR035965">
    <property type="entry name" value="PAS-like_dom_sf"/>
</dbReference>
<dbReference type="Pfam" id="PF08447">
    <property type="entry name" value="PAS_3"/>
    <property type="match status" value="1"/>
</dbReference>
<keyword evidence="4" id="KW-0600">Photoreceptor protein</keyword>
<dbReference type="SMART" id="SM00091">
    <property type="entry name" value="PAS"/>
    <property type="match status" value="4"/>
</dbReference>
<dbReference type="Gene3D" id="3.30.450.20">
    <property type="entry name" value="PAS domain"/>
    <property type="match status" value="4"/>
</dbReference>
<keyword evidence="6" id="KW-0716">Sensory transduction</keyword>
<evidence type="ECO:0000256" key="14">
    <source>
        <dbReference type="ARBA" id="ARBA00022991"/>
    </source>
</evidence>
<sequence>MSPLRSPDFLAGGGEMGALMRTYDWSTSPLGPPETWSLSLRTLVAVMLGSRQPMFIAWGPDRIMLYNDGYASMCGQRHPAALGQAFERVWFDIMDTVGPILDRAYAGEATHMDDIQFTMHRNGYAEETHFAFSYTPVRDERGQVAGMFCACIETTQQVLAQRVLARTQERLSYALKASGMVGTWDWNLQTDTFYSDARFATMFSVDPEKSETGTSPAAYLAGVHPDDRARVAEEIARTIATGEKYTQEYRLLQKDGTIRWIEARGECLYDDSGKPWRFPGVATDITDRRQAETALRESEIRFRNLADNSPVMIWVTDPDGTCTYLSRSWYTFTGQAPETGLGFGWLDAVHPDDRGWSGEIFIAANVRHESFRLEYRLRRADGIYRWAIDAAAPRFGPDDEFLGYVGSVIDITERKEAERSARENETRQRQIMNSASDYAIITTDLSGRITNWSKGATKVLGWSEDEMLGQSTERFFTPEDIAAGKIEREMECALNAGAGTDERWHRRENGERFWASGEMTQLKNDSGETIGFVKVLRDRTEQRRAEEHQRLLINELNHRVKNTLTTVQALANQTLKAEHASRETRETFEGRLFALAKAHDVLTREKWEGAELRAVLAEVVEPYLRLGPERVTMAGPALYLSPSATLALAMAVHELATNASKYGALMIPSGSVLITWSVEHDEFFLCWQERGGPTVSIPARKGFGTRLIERNLAQTLGATVDLRYEPTGVVCTIQASLDEITAKSEYFIKPVNA</sequence>
<dbReference type="InterPro" id="IPR001610">
    <property type="entry name" value="PAC"/>
</dbReference>
<dbReference type="CDD" id="cd00130">
    <property type="entry name" value="PAS"/>
    <property type="match status" value="3"/>
</dbReference>
<dbReference type="InterPro" id="IPR000014">
    <property type="entry name" value="PAS"/>
</dbReference>
<keyword evidence="14" id="KW-0157">Chromophore</keyword>
<dbReference type="SUPFAM" id="SSF55785">
    <property type="entry name" value="PYP-like sensor domain (PAS domain)"/>
    <property type="match status" value="4"/>
</dbReference>
<dbReference type="InterPro" id="IPR013655">
    <property type="entry name" value="PAS_fold_3"/>
</dbReference>
<proteinExistence type="predicted"/>
<keyword evidence="20" id="KW-1185">Reference proteome</keyword>
<evidence type="ECO:0000256" key="13">
    <source>
        <dbReference type="ARBA" id="ARBA00022840"/>
    </source>
</evidence>
<evidence type="ECO:0000256" key="15">
    <source>
        <dbReference type="ARBA" id="ARBA00023026"/>
    </source>
</evidence>
<dbReference type="Pfam" id="PF08448">
    <property type="entry name" value="PAS_4"/>
    <property type="match status" value="1"/>
</dbReference>
<dbReference type="InterPro" id="IPR013767">
    <property type="entry name" value="PAS_fold"/>
</dbReference>
<keyword evidence="16" id="KW-0675">Receptor</keyword>
<dbReference type="InterPro" id="IPR013656">
    <property type="entry name" value="PAS_4"/>
</dbReference>
<comment type="catalytic activity">
    <reaction evidence="1">
        <text>ATP + protein L-histidine = ADP + protein N-phospho-L-histidine.</text>
        <dbReference type="EC" id="2.7.13.3"/>
    </reaction>
</comment>
<evidence type="ECO:0000256" key="8">
    <source>
        <dbReference type="ARBA" id="ARBA00022643"/>
    </source>
</evidence>
<evidence type="ECO:0000256" key="12">
    <source>
        <dbReference type="ARBA" id="ARBA00022777"/>
    </source>
</evidence>
<evidence type="ECO:0000256" key="4">
    <source>
        <dbReference type="ARBA" id="ARBA00022543"/>
    </source>
</evidence>
<feature type="domain" description="PAS" evidence="17">
    <location>
        <begin position="298"/>
        <end position="354"/>
    </location>
</feature>
<comment type="caution">
    <text evidence="19">The sequence shown here is derived from an EMBL/GenBank/DDBJ whole genome shotgun (WGS) entry which is preliminary data.</text>
</comment>
<evidence type="ECO:0000256" key="16">
    <source>
        <dbReference type="ARBA" id="ARBA00023170"/>
    </source>
</evidence>
<feature type="domain" description="PAC" evidence="18">
    <location>
        <begin position="371"/>
        <end position="423"/>
    </location>
</feature>
<keyword evidence="11" id="KW-0547">Nucleotide-binding</keyword>
<dbReference type="InterPro" id="IPR000700">
    <property type="entry name" value="PAS-assoc_C"/>
</dbReference>
<accession>A0ABS7VRP6</accession>
<dbReference type="Pfam" id="PF07536">
    <property type="entry name" value="HWE_HK"/>
    <property type="match status" value="1"/>
</dbReference>
<keyword evidence="9" id="KW-0808">Transferase</keyword>
<dbReference type="NCBIfam" id="TIGR00229">
    <property type="entry name" value="sensory_box"/>
    <property type="match status" value="3"/>
</dbReference>
<evidence type="ECO:0000256" key="7">
    <source>
        <dbReference type="ARBA" id="ARBA00022630"/>
    </source>
</evidence>
<keyword evidence="7" id="KW-0285">Flavoprotein</keyword>
<dbReference type="PANTHER" id="PTHR41523:SF8">
    <property type="entry name" value="ETHYLENE RESPONSE SENSOR PROTEIN"/>
    <property type="match status" value="1"/>
</dbReference>
<organism evidence="19 20">
    <name type="scientific">Microvirga puerhi</name>
    <dbReference type="NCBI Taxonomy" id="2876078"/>
    <lineage>
        <taxon>Bacteria</taxon>
        <taxon>Pseudomonadati</taxon>
        <taxon>Pseudomonadota</taxon>
        <taxon>Alphaproteobacteria</taxon>
        <taxon>Hyphomicrobiales</taxon>
        <taxon>Methylobacteriaceae</taxon>
        <taxon>Microvirga</taxon>
    </lineage>
</organism>
<evidence type="ECO:0000256" key="10">
    <source>
        <dbReference type="ARBA" id="ARBA00022737"/>
    </source>
</evidence>
<dbReference type="Pfam" id="PF13426">
    <property type="entry name" value="PAS_9"/>
    <property type="match status" value="1"/>
</dbReference>
<evidence type="ECO:0000256" key="11">
    <source>
        <dbReference type="ARBA" id="ARBA00022741"/>
    </source>
</evidence>
<feature type="domain" description="PAS" evidence="17">
    <location>
        <begin position="424"/>
        <end position="480"/>
    </location>
</feature>
<dbReference type="Gene3D" id="2.10.70.100">
    <property type="match status" value="1"/>
</dbReference>
<evidence type="ECO:0000256" key="6">
    <source>
        <dbReference type="ARBA" id="ARBA00022606"/>
    </source>
</evidence>
<evidence type="ECO:0000313" key="19">
    <source>
        <dbReference type="EMBL" id="MBZ6078227.1"/>
    </source>
</evidence>
<keyword evidence="5" id="KW-0597">Phosphoprotein</keyword>
<evidence type="ECO:0000259" key="17">
    <source>
        <dbReference type="PROSITE" id="PS50112"/>
    </source>
</evidence>
<reference evidence="19 20" key="1">
    <citation type="submission" date="2021-09" db="EMBL/GenBank/DDBJ databases">
        <title>The complete genome sequence of a new microorganism.</title>
        <authorList>
            <person name="Zi Z."/>
        </authorList>
    </citation>
    <scope>NUCLEOTIDE SEQUENCE [LARGE SCALE GENOMIC DNA]</scope>
    <source>
        <strain evidence="19 20">WGZ8</strain>
    </source>
</reference>
<dbReference type="InterPro" id="IPR011102">
    <property type="entry name" value="Sig_transdc_His_kinase_HWE"/>
</dbReference>
<protein>
    <recommendedName>
        <fullName evidence="3">Blue-light-activated histidine kinase</fullName>
        <ecNumber evidence="2">2.7.13.3</ecNumber>
    </recommendedName>
</protein>
<evidence type="ECO:0000256" key="3">
    <source>
        <dbReference type="ARBA" id="ARBA00021740"/>
    </source>
</evidence>
<evidence type="ECO:0000313" key="20">
    <source>
        <dbReference type="Proteomes" id="UP000704176"/>
    </source>
</evidence>
<dbReference type="PROSITE" id="PS50113">
    <property type="entry name" value="PAC"/>
    <property type="match status" value="3"/>
</dbReference>
<dbReference type="SMART" id="SM00911">
    <property type="entry name" value="HWE_HK"/>
    <property type="match status" value="1"/>
</dbReference>
<evidence type="ECO:0000256" key="5">
    <source>
        <dbReference type="ARBA" id="ARBA00022553"/>
    </source>
</evidence>